<dbReference type="EMBL" id="CAICTM010000403">
    <property type="protein sequence ID" value="CAB9509758.1"/>
    <property type="molecule type" value="Genomic_DNA"/>
</dbReference>
<sequence>MLVEHTSHDNQRGHQFLDLGVTGFHNSIRTRTFACLARPGFHGTNGLSFSPQAVEIFLGFTNTFDTLKSNGPRFARDAHPRRGVAHRCAAGEIHPRNALPYIRLSDNGINEHILFHTDHRNSVHPRTSPVGNTSVWVNSQKLGGLRRVALTGTGRDSVDHFVKKATTYIPLLRGVKDLQRSMSPHCRFQSGRALVALRLDSSSNIDWVVREGNLNVAICSIYAIVKTDTRAGEFIQDFVGSVLAVVLRQGLNGSILSLLVQLATRRIKIPCGVIKGDQILHWIISQTQFTDKNEYISTECLHQLRTGGYGVTRRSGTFRSMTARLERLSPSSLTSKCFIEAVKLGCYVAYFPPCLLPEVLTYIDSGSLSFLSDRYKIEKRLQRHGQPWKEVVKSASFFLRTTEREATQLIASMSTLESDAVLDGSVSKNQALIPFLRHLYYYDDRMKTVMTVNDAGVHEAAPPLCDSFVWPHQQQNVVQKKHDFVKIVSHQGPFDQGDALFKGSLYKFPSEMGRWIPYLRTVQ</sequence>
<proteinExistence type="predicted"/>
<accession>A0A9N8HGL6</accession>
<evidence type="ECO:0000313" key="2">
    <source>
        <dbReference type="Proteomes" id="UP001153069"/>
    </source>
</evidence>
<dbReference type="Proteomes" id="UP001153069">
    <property type="component" value="Unassembled WGS sequence"/>
</dbReference>
<organism evidence="1 2">
    <name type="scientific">Seminavis robusta</name>
    <dbReference type="NCBI Taxonomy" id="568900"/>
    <lineage>
        <taxon>Eukaryota</taxon>
        <taxon>Sar</taxon>
        <taxon>Stramenopiles</taxon>
        <taxon>Ochrophyta</taxon>
        <taxon>Bacillariophyta</taxon>
        <taxon>Bacillariophyceae</taxon>
        <taxon>Bacillariophycidae</taxon>
        <taxon>Naviculales</taxon>
        <taxon>Naviculaceae</taxon>
        <taxon>Seminavis</taxon>
    </lineage>
</organism>
<name>A0A9N8HGL6_9STRA</name>
<reference evidence="1" key="1">
    <citation type="submission" date="2020-06" db="EMBL/GenBank/DDBJ databases">
        <authorList>
            <consortium name="Plant Systems Biology data submission"/>
        </authorList>
    </citation>
    <scope>NUCLEOTIDE SEQUENCE</scope>
    <source>
        <strain evidence="1">D6</strain>
    </source>
</reference>
<dbReference type="AlphaFoldDB" id="A0A9N8HGL6"/>
<keyword evidence="2" id="KW-1185">Reference proteome</keyword>
<comment type="caution">
    <text evidence="1">The sequence shown here is derived from an EMBL/GenBank/DDBJ whole genome shotgun (WGS) entry which is preliminary data.</text>
</comment>
<protein>
    <submittedName>
        <fullName evidence="1">Uncharacterized protein</fullName>
    </submittedName>
</protein>
<evidence type="ECO:0000313" key="1">
    <source>
        <dbReference type="EMBL" id="CAB9509758.1"/>
    </source>
</evidence>
<gene>
    <name evidence="1" type="ORF">SEMRO_404_G135870.1</name>
</gene>